<dbReference type="PANTHER" id="PTHR45754:SF3">
    <property type="entry name" value="METHYLENETETRAHYDROFOLATE REDUCTASE (NADPH)"/>
    <property type="match status" value="1"/>
</dbReference>
<name>A0A6J6TPU0_9ZZZZ</name>
<evidence type="ECO:0000256" key="9">
    <source>
        <dbReference type="ARBA" id="ARBA00023167"/>
    </source>
</evidence>
<keyword evidence="8" id="KW-0520">NAD</keyword>
<keyword evidence="4" id="KW-0028">Amino-acid biosynthesis</keyword>
<comment type="cofactor">
    <cofactor evidence="1">
        <name>FAD</name>
        <dbReference type="ChEBI" id="CHEBI:57692"/>
    </cofactor>
</comment>
<evidence type="ECO:0000256" key="5">
    <source>
        <dbReference type="ARBA" id="ARBA00022630"/>
    </source>
</evidence>
<evidence type="ECO:0000256" key="1">
    <source>
        <dbReference type="ARBA" id="ARBA00001974"/>
    </source>
</evidence>
<dbReference type="CDD" id="cd00537">
    <property type="entry name" value="MTHFR"/>
    <property type="match status" value="1"/>
</dbReference>
<evidence type="ECO:0000256" key="8">
    <source>
        <dbReference type="ARBA" id="ARBA00023027"/>
    </source>
</evidence>
<organism evidence="13">
    <name type="scientific">freshwater metagenome</name>
    <dbReference type="NCBI Taxonomy" id="449393"/>
    <lineage>
        <taxon>unclassified sequences</taxon>
        <taxon>metagenomes</taxon>
        <taxon>ecological metagenomes</taxon>
    </lineage>
</organism>
<dbReference type="SUPFAM" id="SSF51730">
    <property type="entry name" value="FAD-linked oxidoreductase"/>
    <property type="match status" value="1"/>
</dbReference>
<dbReference type="PANTHER" id="PTHR45754">
    <property type="entry name" value="METHYLENETETRAHYDROFOLATE REDUCTASE"/>
    <property type="match status" value="1"/>
</dbReference>
<evidence type="ECO:0000256" key="2">
    <source>
        <dbReference type="ARBA" id="ARBA00004777"/>
    </source>
</evidence>
<dbReference type="InterPro" id="IPR003171">
    <property type="entry name" value="Mehydrof_redctse-like"/>
</dbReference>
<dbReference type="Gene3D" id="3.20.20.220">
    <property type="match status" value="1"/>
</dbReference>
<dbReference type="NCBIfam" id="TIGR00676">
    <property type="entry name" value="fadh2"/>
    <property type="match status" value="1"/>
</dbReference>
<dbReference type="EMBL" id="CAEZYZ010000110">
    <property type="protein sequence ID" value="CAB4749186.1"/>
    <property type="molecule type" value="Genomic_DNA"/>
</dbReference>
<evidence type="ECO:0000256" key="11">
    <source>
        <dbReference type="ARBA" id="ARBA00034529"/>
    </source>
</evidence>
<evidence type="ECO:0000256" key="7">
    <source>
        <dbReference type="ARBA" id="ARBA00023002"/>
    </source>
</evidence>
<evidence type="ECO:0000313" key="13">
    <source>
        <dbReference type="EMBL" id="CAB4749186.1"/>
    </source>
</evidence>
<evidence type="ECO:0000256" key="4">
    <source>
        <dbReference type="ARBA" id="ARBA00022605"/>
    </source>
</evidence>
<protein>
    <recommendedName>
        <fullName evidence="11">methylenetetrahydrofolate reductase (NADH)</fullName>
        <ecNumber evidence="11">1.5.1.54</ecNumber>
    </recommendedName>
</protein>
<dbReference type="GO" id="GO:0005829">
    <property type="term" value="C:cytosol"/>
    <property type="evidence" value="ECO:0007669"/>
    <property type="project" value="InterPro"/>
</dbReference>
<dbReference type="EC" id="1.5.1.54" evidence="11"/>
<dbReference type="Pfam" id="PF02219">
    <property type="entry name" value="MTHFR"/>
    <property type="match status" value="1"/>
</dbReference>
<evidence type="ECO:0000256" key="10">
    <source>
        <dbReference type="ARBA" id="ARBA00034478"/>
    </source>
</evidence>
<feature type="compositionally biased region" description="Polar residues" evidence="12">
    <location>
        <begin position="24"/>
        <end position="36"/>
    </location>
</feature>
<keyword evidence="6" id="KW-0274">FAD</keyword>
<comment type="pathway">
    <text evidence="10">Amino-acid biosynthesis; L-methionine biosynthesis via de novo pathway.</text>
</comment>
<keyword evidence="5" id="KW-0285">Flavoprotein</keyword>
<feature type="compositionally biased region" description="Basic and acidic residues" evidence="12">
    <location>
        <begin position="10"/>
        <end position="23"/>
    </location>
</feature>
<dbReference type="InterPro" id="IPR004620">
    <property type="entry name" value="MTHF_reductase_bac"/>
</dbReference>
<feature type="region of interest" description="Disordered" evidence="12">
    <location>
        <begin position="1"/>
        <end position="44"/>
    </location>
</feature>
<evidence type="ECO:0000256" key="3">
    <source>
        <dbReference type="ARBA" id="ARBA00006743"/>
    </source>
</evidence>
<dbReference type="GO" id="GO:0071949">
    <property type="term" value="F:FAD binding"/>
    <property type="evidence" value="ECO:0007669"/>
    <property type="project" value="TreeGrafter"/>
</dbReference>
<keyword evidence="7" id="KW-0560">Oxidoreductase</keyword>
<proteinExistence type="inferred from homology"/>
<dbReference type="AlphaFoldDB" id="A0A6J6TPU0"/>
<gene>
    <name evidence="13" type="ORF">UFOPK2810_00759</name>
</gene>
<reference evidence="13" key="1">
    <citation type="submission" date="2020-05" db="EMBL/GenBank/DDBJ databases">
        <authorList>
            <person name="Chiriac C."/>
            <person name="Salcher M."/>
            <person name="Ghai R."/>
            <person name="Kavagutti S V."/>
        </authorList>
    </citation>
    <scope>NUCLEOTIDE SEQUENCE</scope>
</reference>
<evidence type="ECO:0000256" key="6">
    <source>
        <dbReference type="ARBA" id="ARBA00022827"/>
    </source>
</evidence>
<comment type="pathway">
    <text evidence="2">One-carbon metabolism; tetrahydrofolate interconversion.</text>
</comment>
<dbReference type="GO" id="GO:0009086">
    <property type="term" value="P:methionine biosynthetic process"/>
    <property type="evidence" value="ECO:0007669"/>
    <property type="project" value="UniProtKB-KW"/>
</dbReference>
<dbReference type="InterPro" id="IPR029041">
    <property type="entry name" value="FAD-linked_oxidoreductase-like"/>
</dbReference>
<comment type="similarity">
    <text evidence="3">Belongs to the methylenetetrahydrofolate reductase family.</text>
</comment>
<dbReference type="GO" id="GO:0106312">
    <property type="term" value="F:methylenetetrahydrofolate reductase (NADH) activity"/>
    <property type="evidence" value="ECO:0007669"/>
    <property type="project" value="UniProtKB-EC"/>
</dbReference>
<keyword evidence="9" id="KW-0486">Methionine biosynthesis</keyword>
<dbReference type="UniPathway" id="UPA00193"/>
<dbReference type="GO" id="GO:0035999">
    <property type="term" value="P:tetrahydrofolate interconversion"/>
    <property type="evidence" value="ECO:0007669"/>
    <property type="project" value="UniProtKB-UniPathway"/>
</dbReference>
<evidence type="ECO:0000256" key="12">
    <source>
        <dbReference type="SAM" id="MobiDB-lite"/>
    </source>
</evidence>
<sequence length="359" mass="38071">MRASSWPSCRRTEETTDWTRERNSAGSRTDSATPQSLWGFDDSGFSSTLGYDRRMREEGAGAGSDASRRSLGEVLSTGSRSFSFELFPPKTDDGERALWQTIRDLQGLSPSLISVTYGAGGSTRDRTVRIVGGIAAEPALTPLAHLTCVGASREEVRAVVDEFAAAGVRAILALRGDPPGGPGSAWVQHQDGFAHADELVEFIASMGNFSIGVAAFPEGHPESANLADDAVVLARKQDAGAEFAITQFFFDARDYERLVRDAAGHGCTMPILPGLLPVTNVAQIERFAALSGAAFPADLAARFALVKDDPDAVHSLGVEVAAELGQKLLEMGAPGLHFYTLNRSASTLEVCEALGLGAR</sequence>
<accession>A0A6J6TPU0</accession>